<sequence length="230" mass="26439">MAFSFSASSRRDWSILHVALIVFGIGLCISVAMLLSCYWYLQSVTVQLNKEKHGLAVTKETRDTLANTLNQLQPEDYQFFNQLTTAKFYEIKAQANSEEIQIQSLLLNSQFNEHIQGLIGKIQDVQGTIKNTEAVPYSPLFLKPPKDKKDFFLFKTRYTLNINIIHELDLLDLLEQIQQDVPTGLFNLAGCQINRLVTNPQIDYPLKANFTATCVMYWYTLYIEREKGDL</sequence>
<dbReference type="Proteomes" id="UP000234271">
    <property type="component" value="Chromosome"/>
</dbReference>
<gene>
    <name evidence="2" type="ORF">BLE401_00870</name>
</gene>
<accession>A0A2N9YA95</accession>
<keyword evidence="1" id="KW-0472">Membrane</keyword>
<dbReference type="KEGG" id="blep:AL038_05120"/>
<dbReference type="RefSeq" id="WP_062149961.1">
    <property type="nucleotide sequence ID" value="NZ_CP012373.2"/>
</dbReference>
<proteinExistence type="predicted"/>
<keyword evidence="1" id="KW-1133">Transmembrane helix</keyword>
<protein>
    <submittedName>
        <fullName evidence="2">Uncharacterized protein</fullName>
    </submittedName>
</protein>
<feature type="transmembrane region" description="Helical" evidence="1">
    <location>
        <begin position="15"/>
        <end position="41"/>
    </location>
</feature>
<evidence type="ECO:0000313" key="2">
    <source>
        <dbReference type="EMBL" id="AUI67388.1"/>
    </source>
</evidence>
<name>A0A2N9YA95_9GAMM</name>
<organism evidence="2 3">
    <name type="scientific">Beggiatoa leptomitoformis</name>
    <dbReference type="NCBI Taxonomy" id="288004"/>
    <lineage>
        <taxon>Bacteria</taxon>
        <taxon>Pseudomonadati</taxon>
        <taxon>Pseudomonadota</taxon>
        <taxon>Gammaproteobacteria</taxon>
        <taxon>Thiotrichales</taxon>
        <taxon>Thiotrichaceae</taxon>
        <taxon>Beggiatoa</taxon>
    </lineage>
</organism>
<evidence type="ECO:0000313" key="3">
    <source>
        <dbReference type="Proteomes" id="UP000234271"/>
    </source>
</evidence>
<evidence type="ECO:0000256" key="1">
    <source>
        <dbReference type="SAM" id="Phobius"/>
    </source>
</evidence>
<keyword evidence="3" id="KW-1185">Reference proteome</keyword>
<dbReference type="AlphaFoldDB" id="A0A2N9YA95"/>
<reference evidence="3" key="1">
    <citation type="submission" date="2016-12" db="EMBL/GenBank/DDBJ databases">
        <title>Complete Genome Sequence of Beggiatoa leptomitiformis D-401.</title>
        <authorList>
            <person name="Fomenkov A."/>
            <person name="Vincze T."/>
            <person name="Grabovich M."/>
            <person name="Anton B.P."/>
            <person name="Dubinina G."/>
            <person name="Orlova M."/>
            <person name="Belousova E."/>
            <person name="Roberts R.J."/>
        </authorList>
    </citation>
    <scope>NUCLEOTIDE SEQUENCE [LARGE SCALE GENOMIC DNA]</scope>
    <source>
        <strain evidence="3">D-401</strain>
    </source>
</reference>
<dbReference type="OrthoDB" id="9976082at2"/>
<keyword evidence="1" id="KW-0812">Transmembrane</keyword>
<dbReference type="EMBL" id="CP018889">
    <property type="protein sequence ID" value="AUI67388.1"/>
    <property type="molecule type" value="Genomic_DNA"/>
</dbReference>